<evidence type="ECO:0000313" key="1">
    <source>
        <dbReference type="Proteomes" id="UP000887578"/>
    </source>
</evidence>
<keyword evidence="1" id="KW-1185">Reference proteome</keyword>
<organism evidence="1 2">
    <name type="scientific">Panagrolaimus davidi</name>
    <dbReference type="NCBI Taxonomy" id="227884"/>
    <lineage>
        <taxon>Eukaryota</taxon>
        <taxon>Metazoa</taxon>
        <taxon>Ecdysozoa</taxon>
        <taxon>Nematoda</taxon>
        <taxon>Chromadorea</taxon>
        <taxon>Rhabditida</taxon>
        <taxon>Tylenchina</taxon>
        <taxon>Panagrolaimomorpha</taxon>
        <taxon>Panagrolaimoidea</taxon>
        <taxon>Panagrolaimidae</taxon>
        <taxon>Panagrolaimus</taxon>
    </lineage>
</organism>
<protein>
    <submittedName>
        <fullName evidence="2">Uncharacterized protein</fullName>
    </submittedName>
</protein>
<dbReference type="WBParaSite" id="PDA_v2.g30385.t1">
    <property type="protein sequence ID" value="PDA_v2.g30385.t1"/>
    <property type="gene ID" value="PDA_v2.g30385"/>
</dbReference>
<accession>A0A914QF01</accession>
<dbReference type="AlphaFoldDB" id="A0A914QF01"/>
<sequence length="70" mass="7810">MKLKVEVEKKPKHSETLCGVGWLNSDEIISASDDHQLLKWNIGKFDAQSLPALKRFVNGVNGGRVTLSKF</sequence>
<name>A0A914QF01_9BILA</name>
<evidence type="ECO:0000313" key="2">
    <source>
        <dbReference type="WBParaSite" id="PDA_v2.g30385.t1"/>
    </source>
</evidence>
<reference evidence="2" key="1">
    <citation type="submission" date="2022-11" db="UniProtKB">
        <authorList>
            <consortium name="WormBaseParasite"/>
        </authorList>
    </citation>
    <scope>IDENTIFICATION</scope>
</reference>
<dbReference type="Proteomes" id="UP000887578">
    <property type="component" value="Unplaced"/>
</dbReference>
<proteinExistence type="predicted"/>